<dbReference type="Proteomes" id="UP000326202">
    <property type="component" value="Chromosome"/>
</dbReference>
<name>A0A5J6MCS2_9PROT</name>
<feature type="chain" id="PRO_5023803305" description="DUF3108 domain-containing protein" evidence="1">
    <location>
        <begin position="22"/>
        <end position="233"/>
    </location>
</feature>
<evidence type="ECO:0000313" key="3">
    <source>
        <dbReference type="Proteomes" id="UP000326202"/>
    </source>
</evidence>
<keyword evidence="1" id="KW-0732">Signal</keyword>
<reference evidence="2 3" key="1">
    <citation type="submission" date="2019-08" db="EMBL/GenBank/DDBJ databases">
        <title>Hyperibacter terrae gen. nov., sp. nov. and Hyperibacter viscosus sp. nov., two new members in the family Rhodospirillaceae isolated from the rhizosphere of Hypericum perforatum.</title>
        <authorList>
            <person name="Noviana Z."/>
        </authorList>
    </citation>
    <scope>NUCLEOTIDE SEQUENCE [LARGE SCALE GENOMIC DNA]</scope>
    <source>
        <strain evidence="2 3">R5913</strain>
    </source>
</reference>
<organism evidence="2 3">
    <name type="scientific">Hypericibacter terrae</name>
    <dbReference type="NCBI Taxonomy" id="2602015"/>
    <lineage>
        <taxon>Bacteria</taxon>
        <taxon>Pseudomonadati</taxon>
        <taxon>Pseudomonadota</taxon>
        <taxon>Alphaproteobacteria</taxon>
        <taxon>Rhodospirillales</taxon>
        <taxon>Dongiaceae</taxon>
        <taxon>Hypericibacter</taxon>
    </lineage>
</organism>
<evidence type="ECO:0000313" key="2">
    <source>
        <dbReference type="EMBL" id="QEX15168.1"/>
    </source>
</evidence>
<gene>
    <name evidence="2" type="ORF">FRZ44_04480</name>
</gene>
<accession>A0A5J6MCS2</accession>
<keyword evidence="3" id="KW-1185">Reference proteome</keyword>
<dbReference type="RefSeq" id="WP_151175650.1">
    <property type="nucleotide sequence ID" value="NZ_CP042906.1"/>
</dbReference>
<evidence type="ECO:0000256" key="1">
    <source>
        <dbReference type="SAM" id="SignalP"/>
    </source>
</evidence>
<feature type="signal peptide" evidence="1">
    <location>
        <begin position="1"/>
        <end position="21"/>
    </location>
</feature>
<dbReference type="EMBL" id="CP042906">
    <property type="protein sequence ID" value="QEX15168.1"/>
    <property type="molecule type" value="Genomic_DNA"/>
</dbReference>
<dbReference type="OrthoDB" id="6086999at2"/>
<sequence length="233" mass="25810">MRFWVLCLLGFGLLLPLGAGATVPVPDGYPKTSAVTYDVWREGSRIGTYQVDFQRDGDRLRVHTRMNVEVSLLFIPFYHFDHEAVEDWVDGKLVHYASKTDDNGTDRNVLLARDGNTLRGQYNSQQVTLPADIIPCSLWNPATVDQKQLLDPTAGEAFAVTVFDRGLEPVKEGAQTVEARHYSITGEMNREVWYGADGLVIQASYKAADESLLTFKLRSVDAGSPAASQTALK</sequence>
<evidence type="ECO:0008006" key="4">
    <source>
        <dbReference type="Google" id="ProtNLM"/>
    </source>
</evidence>
<dbReference type="InterPro" id="IPR045767">
    <property type="entry name" value="DUF6134"/>
</dbReference>
<dbReference type="AlphaFoldDB" id="A0A5J6MCS2"/>
<dbReference type="KEGG" id="htq:FRZ44_04480"/>
<dbReference type="Pfam" id="PF19630">
    <property type="entry name" value="DUF6134"/>
    <property type="match status" value="1"/>
</dbReference>
<proteinExistence type="predicted"/>
<protein>
    <recommendedName>
        <fullName evidence="4">DUF3108 domain-containing protein</fullName>
    </recommendedName>
</protein>